<dbReference type="GO" id="GO:0003700">
    <property type="term" value="F:DNA-binding transcription factor activity"/>
    <property type="evidence" value="ECO:0007669"/>
    <property type="project" value="InterPro"/>
</dbReference>
<name>A0A7J7MIG5_9MAGN</name>
<dbReference type="InterPro" id="IPR001471">
    <property type="entry name" value="AP2/ERF_dom"/>
</dbReference>
<evidence type="ECO:0000256" key="2">
    <source>
        <dbReference type="ARBA" id="ARBA00023015"/>
    </source>
</evidence>
<comment type="subcellular location">
    <subcellularLocation>
        <location evidence="1">Nucleus</location>
    </subcellularLocation>
</comment>
<dbReference type="InterPro" id="IPR016177">
    <property type="entry name" value="DNA-bd_dom_sf"/>
</dbReference>
<dbReference type="InterPro" id="IPR036955">
    <property type="entry name" value="AP2/ERF_dom_sf"/>
</dbReference>
<dbReference type="Proteomes" id="UP000541444">
    <property type="component" value="Unassembled WGS sequence"/>
</dbReference>
<feature type="domain" description="AP2/ERF" evidence="7">
    <location>
        <begin position="344"/>
        <end position="405"/>
    </location>
</feature>
<keyword evidence="9" id="KW-1185">Reference proteome</keyword>
<reference evidence="8 9" key="1">
    <citation type="journal article" date="2020" name="IScience">
        <title>Genome Sequencing of the Endangered Kingdonia uniflora (Circaeasteraceae, Ranunculales) Reveals Potential Mechanisms of Evolutionary Specialization.</title>
        <authorList>
            <person name="Sun Y."/>
            <person name="Deng T."/>
            <person name="Zhang A."/>
            <person name="Moore M.J."/>
            <person name="Landis J.B."/>
            <person name="Lin N."/>
            <person name="Zhang H."/>
            <person name="Zhang X."/>
            <person name="Huang J."/>
            <person name="Zhang X."/>
            <person name="Sun H."/>
            <person name="Wang H."/>
        </authorList>
    </citation>
    <scope>NUCLEOTIDE SEQUENCE [LARGE SCALE GENOMIC DNA]</scope>
    <source>
        <strain evidence="8">TB1705</strain>
        <tissue evidence="8">Leaf</tissue>
    </source>
</reference>
<dbReference type="PANTHER" id="PTHR32467:SF99">
    <property type="entry name" value="AP2-LIKE ETHYLENE-RESPONSIVE TRANSCRIPTION FACTOR AIL5"/>
    <property type="match status" value="1"/>
</dbReference>
<keyword evidence="2" id="KW-0805">Transcription regulation</keyword>
<evidence type="ECO:0000313" key="8">
    <source>
        <dbReference type="EMBL" id="KAF6154657.1"/>
    </source>
</evidence>
<evidence type="ECO:0000256" key="5">
    <source>
        <dbReference type="ARBA" id="ARBA00023242"/>
    </source>
</evidence>
<dbReference type="EMBL" id="JACGCM010001471">
    <property type="protein sequence ID" value="KAF6154657.1"/>
    <property type="molecule type" value="Genomic_DNA"/>
</dbReference>
<keyword evidence="5" id="KW-0539">Nucleus</keyword>
<feature type="domain" description="AP2/ERF" evidence="7">
    <location>
        <begin position="212"/>
        <end position="277"/>
    </location>
</feature>
<evidence type="ECO:0000256" key="1">
    <source>
        <dbReference type="ARBA" id="ARBA00004123"/>
    </source>
</evidence>
<sequence length="440" mass="49116">MGGEEEEGIERNSCYSDYGLRNIYMHDVEGLFAMGSSVLTNNKQTLCESSTSNYCPLIPPQQASNIEGVASTNLHQKEDRENSKVNSSELVPEQKPCKVESLPSGIQQILQRDNVHNSNSSNMPLIRDQNPQREHSENSNSDNSQLTFTQQVALASTADQATQLEHCENTKSNNSGLVPVQQPCNTESLAVSCIGKGSEKKALYKSGQRSSNYRGVTKHRWTGKFEAHLWDNTVLHEGRKRKGKQGGYDSEQKAAQAYDLAALKYWGPGASTKLNFPISEYEKELEEMKNMSQDEYVNSIRRKSICFTRGQSKYRGVTRLLLFHFLINELLLLSYCTSVGNNDTDTGVGVGHGQHEGRRWQARIGRVAGGKDIYLGTYDTQEEAAEAYDIAAVKLRGMNAITNFDISNYYKEGTKELDVIPINCVGEGSSAMRIRYFKLT</sequence>
<dbReference type="GO" id="GO:0005634">
    <property type="term" value="C:nucleus"/>
    <property type="evidence" value="ECO:0007669"/>
    <property type="project" value="UniProtKB-SubCell"/>
</dbReference>
<proteinExistence type="predicted"/>
<dbReference type="SUPFAM" id="SSF54171">
    <property type="entry name" value="DNA-binding domain"/>
    <property type="match status" value="2"/>
</dbReference>
<evidence type="ECO:0000256" key="3">
    <source>
        <dbReference type="ARBA" id="ARBA00023125"/>
    </source>
</evidence>
<dbReference type="PANTHER" id="PTHR32467">
    <property type="entry name" value="AP2-LIKE ETHYLENE-RESPONSIVE TRANSCRIPTION FACTOR"/>
    <property type="match status" value="1"/>
</dbReference>
<feature type="region of interest" description="Disordered" evidence="6">
    <location>
        <begin position="116"/>
        <end position="144"/>
    </location>
</feature>
<evidence type="ECO:0000256" key="4">
    <source>
        <dbReference type="ARBA" id="ARBA00023163"/>
    </source>
</evidence>
<dbReference type="AlphaFoldDB" id="A0A7J7MIG5"/>
<dbReference type="PROSITE" id="PS51032">
    <property type="entry name" value="AP2_ERF"/>
    <property type="match status" value="2"/>
</dbReference>
<dbReference type="CDD" id="cd00018">
    <property type="entry name" value="AP2"/>
    <property type="match status" value="2"/>
</dbReference>
<dbReference type="GO" id="GO:0003677">
    <property type="term" value="F:DNA binding"/>
    <property type="evidence" value="ECO:0007669"/>
    <property type="project" value="UniProtKB-KW"/>
</dbReference>
<evidence type="ECO:0000256" key="6">
    <source>
        <dbReference type="SAM" id="MobiDB-lite"/>
    </source>
</evidence>
<evidence type="ECO:0000313" key="9">
    <source>
        <dbReference type="Proteomes" id="UP000541444"/>
    </source>
</evidence>
<dbReference type="Gene3D" id="3.30.730.10">
    <property type="entry name" value="AP2/ERF domain"/>
    <property type="match status" value="2"/>
</dbReference>
<keyword evidence="3" id="KW-0238">DNA-binding</keyword>
<comment type="caution">
    <text evidence="8">The sequence shown here is derived from an EMBL/GenBank/DDBJ whole genome shotgun (WGS) entry which is preliminary data.</text>
</comment>
<evidence type="ECO:0000259" key="7">
    <source>
        <dbReference type="PROSITE" id="PS51032"/>
    </source>
</evidence>
<feature type="region of interest" description="Disordered" evidence="6">
    <location>
        <begin position="75"/>
        <end position="102"/>
    </location>
</feature>
<dbReference type="OrthoDB" id="207175at2759"/>
<dbReference type="SMART" id="SM00380">
    <property type="entry name" value="AP2"/>
    <property type="match status" value="2"/>
</dbReference>
<keyword evidence="4" id="KW-0804">Transcription</keyword>
<accession>A0A7J7MIG5</accession>
<protein>
    <recommendedName>
        <fullName evidence="7">AP2/ERF domain-containing protein</fullName>
    </recommendedName>
</protein>
<gene>
    <name evidence="8" type="ORF">GIB67_000541</name>
</gene>
<organism evidence="8 9">
    <name type="scientific">Kingdonia uniflora</name>
    <dbReference type="NCBI Taxonomy" id="39325"/>
    <lineage>
        <taxon>Eukaryota</taxon>
        <taxon>Viridiplantae</taxon>
        <taxon>Streptophyta</taxon>
        <taxon>Embryophyta</taxon>
        <taxon>Tracheophyta</taxon>
        <taxon>Spermatophyta</taxon>
        <taxon>Magnoliopsida</taxon>
        <taxon>Ranunculales</taxon>
        <taxon>Circaeasteraceae</taxon>
        <taxon>Kingdonia</taxon>
    </lineage>
</organism>